<dbReference type="GO" id="GO:0006351">
    <property type="term" value="P:DNA-templated transcription"/>
    <property type="evidence" value="ECO:0007669"/>
    <property type="project" value="InterPro"/>
</dbReference>
<dbReference type="PROSITE" id="PS51806">
    <property type="entry name" value="DOG1"/>
    <property type="match status" value="1"/>
</dbReference>
<reference evidence="2" key="1">
    <citation type="submission" date="2022-03" db="EMBL/GenBank/DDBJ databases">
        <title>A functionally conserved STORR gene fusion in Papaver species that diverged 16.8 million years ago.</title>
        <authorList>
            <person name="Catania T."/>
        </authorList>
    </citation>
    <scope>NUCLEOTIDE SEQUENCE</scope>
    <source>
        <strain evidence="2">S-191538</strain>
    </source>
</reference>
<dbReference type="Pfam" id="PF14144">
    <property type="entry name" value="DOG1"/>
    <property type="match status" value="1"/>
</dbReference>
<proteinExistence type="predicted"/>
<dbReference type="EMBL" id="JAJJMA010305232">
    <property type="protein sequence ID" value="MCL7048506.1"/>
    <property type="molecule type" value="Genomic_DNA"/>
</dbReference>
<gene>
    <name evidence="2" type="ORF">MKW94_030603</name>
</gene>
<feature type="domain" description="DOG1" evidence="1">
    <location>
        <begin position="8"/>
        <end position="245"/>
    </location>
</feature>
<dbReference type="AlphaFoldDB" id="A0AA41VW00"/>
<dbReference type="PANTHER" id="PTHR46354">
    <property type="entry name" value="DOG1 DOMAIN-CONTAINING PROTEIN"/>
    <property type="match status" value="1"/>
</dbReference>
<accession>A0AA41VW00</accession>
<name>A0AA41VW00_PAPNU</name>
<keyword evidence="3" id="KW-1185">Reference proteome</keyword>
<evidence type="ECO:0000259" key="1">
    <source>
        <dbReference type="PROSITE" id="PS51806"/>
    </source>
</evidence>
<dbReference type="InterPro" id="IPR051886">
    <property type="entry name" value="Seed_Dev/Stress_Resp_Reg"/>
</dbReference>
<dbReference type="Proteomes" id="UP001177140">
    <property type="component" value="Unassembled WGS sequence"/>
</dbReference>
<dbReference type="PANTHER" id="PTHR46354:SF7">
    <property type="entry name" value="PROTEIN DOG1-LIKE 1"/>
    <property type="match status" value="1"/>
</dbReference>
<organism evidence="2 3">
    <name type="scientific">Papaver nudicaule</name>
    <name type="common">Iceland poppy</name>
    <dbReference type="NCBI Taxonomy" id="74823"/>
    <lineage>
        <taxon>Eukaryota</taxon>
        <taxon>Viridiplantae</taxon>
        <taxon>Streptophyta</taxon>
        <taxon>Embryophyta</taxon>
        <taxon>Tracheophyta</taxon>
        <taxon>Spermatophyta</taxon>
        <taxon>Magnoliopsida</taxon>
        <taxon>Ranunculales</taxon>
        <taxon>Papaveraceae</taxon>
        <taxon>Papaveroideae</taxon>
        <taxon>Papaver</taxon>
    </lineage>
</organism>
<sequence length="249" mass="28315">MADSSSDQVRFLECYQEWMIQQQEVLEELLQVYSQKPTEEQELTSVINKVVEHMQEYNNKRARLALVDATSFFSPAWCTSIENSYLWLAGCRPSLAIRLVYSLCGSELEAQLSEYFEGVRKGNLGELSADQLSLVSELQCRVIREEERLSNKMAGLQEDIADYPLTRLANNSDDLGTESNGQVEQALDSHANGLASVLVESDKLRLSTLKELLGIFTPLQAVDYLIASKKLHLRMHQWGQRRDQQHGRT</sequence>
<evidence type="ECO:0000313" key="2">
    <source>
        <dbReference type="EMBL" id="MCL7048506.1"/>
    </source>
</evidence>
<evidence type="ECO:0000313" key="3">
    <source>
        <dbReference type="Proteomes" id="UP001177140"/>
    </source>
</evidence>
<dbReference type="InterPro" id="IPR025422">
    <property type="entry name" value="TGA_domain"/>
</dbReference>
<protein>
    <recommendedName>
        <fullName evidence="1">DOG1 domain-containing protein</fullName>
    </recommendedName>
</protein>
<comment type="caution">
    <text evidence="2">The sequence shown here is derived from an EMBL/GenBank/DDBJ whole genome shotgun (WGS) entry which is preliminary data.</text>
</comment>
<dbReference type="GO" id="GO:0043565">
    <property type="term" value="F:sequence-specific DNA binding"/>
    <property type="evidence" value="ECO:0007669"/>
    <property type="project" value="InterPro"/>
</dbReference>